<gene>
    <name evidence="2" type="ORF">CLV58_1072</name>
</gene>
<accession>A0A2T0T2Q4</accession>
<feature type="domain" description="Secretion system C-terminal sorting" evidence="1">
    <location>
        <begin position="106"/>
        <end position="178"/>
    </location>
</feature>
<dbReference type="OrthoDB" id="958574at2"/>
<evidence type="ECO:0000259" key="1">
    <source>
        <dbReference type="Pfam" id="PF18962"/>
    </source>
</evidence>
<dbReference type="RefSeq" id="WP_106137555.1">
    <property type="nucleotide sequence ID" value="NZ_PVTE01000007.1"/>
</dbReference>
<dbReference type="InterPro" id="IPR055015">
    <property type="entry name" value="GCX_COOH"/>
</dbReference>
<name>A0A2T0T2Q4_9BACT</name>
<organism evidence="2 3">
    <name type="scientific">Spirosoma oryzae</name>
    <dbReference type="NCBI Taxonomy" id="1469603"/>
    <lineage>
        <taxon>Bacteria</taxon>
        <taxon>Pseudomonadati</taxon>
        <taxon>Bacteroidota</taxon>
        <taxon>Cytophagia</taxon>
        <taxon>Cytophagales</taxon>
        <taxon>Cytophagaceae</taxon>
        <taxon>Spirosoma</taxon>
    </lineage>
</organism>
<reference evidence="2 3" key="1">
    <citation type="submission" date="2018-03" db="EMBL/GenBank/DDBJ databases">
        <title>Genomic Encyclopedia of Archaeal and Bacterial Type Strains, Phase II (KMG-II): from individual species to whole genera.</title>
        <authorList>
            <person name="Goeker M."/>
        </authorList>
    </citation>
    <scope>NUCLEOTIDE SEQUENCE [LARGE SCALE GENOMIC DNA]</scope>
    <source>
        <strain evidence="2 3">DSM 28354</strain>
    </source>
</reference>
<evidence type="ECO:0000313" key="2">
    <source>
        <dbReference type="EMBL" id="PRY39909.1"/>
    </source>
</evidence>
<dbReference type="NCBIfam" id="NF045639">
    <property type="entry name" value="GCX_COOH"/>
    <property type="match status" value="1"/>
</dbReference>
<comment type="caution">
    <text evidence="2">The sequence shown here is derived from an EMBL/GenBank/DDBJ whole genome shotgun (WGS) entry which is preliminary data.</text>
</comment>
<dbReference type="Proteomes" id="UP000238375">
    <property type="component" value="Unassembled WGS sequence"/>
</dbReference>
<evidence type="ECO:0000313" key="3">
    <source>
        <dbReference type="Proteomes" id="UP000238375"/>
    </source>
</evidence>
<protein>
    <submittedName>
        <fullName evidence="2">Putative secreted protein (Por secretion system target)</fullName>
    </submittedName>
</protein>
<proteinExistence type="predicted"/>
<dbReference type="Pfam" id="PF18962">
    <property type="entry name" value="Por_Secre_tail"/>
    <property type="match status" value="1"/>
</dbReference>
<dbReference type="EMBL" id="PVTE01000007">
    <property type="protein sequence ID" value="PRY39909.1"/>
    <property type="molecule type" value="Genomic_DNA"/>
</dbReference>
<dbReference type="InterPro" id="IPR026444">
    <property type="entry name" value="Secre_tail"/>
</dbReference>
<dbReference type="AlphaFoldDB" id="A0A2T0T2Q4"/>
<dbReference type="NCBIfam" id="TIGR04183">
    <property type="entry name" value="Por_Secre_tail"/>
    <property type="match status" value="1"/>
</dbReference>
<keyword evidence="3" id="KW-1185">Reference proteome</keyword>
<sequence length="184" mass="20435">MNRYIFLLTIPILFEGEHLFAQEYPHKATFTKAISVGELVDQKVINSITISQTVSKGAVAQYSAGNSITLQPGFTAYAGSVFEATISSINSIGKIQEVTNVRIDAYPNPFVSRAIIRYSLPMTSSVKHTLTDEQGKIIQQHTEAVDPSETDRQVQIDGLYLKTGVYFYRVEGGDRSQSIRLIKK</sequence>